<name>A0AAC8UTV1_9LACO</name>
<dbReference type="PANTHER" id="PTHR30201">
    <property type="entry name" value="TRIPHOSPHORIBOSYL-DEPHOSPHO-COA SYNTHASE"/>
    <property type="match status" value="1"/>
</dbReference>
<keyword evidence="3 5" id="KW-0547">Nucleotide-binding</keyword>
<evidence type="ECO:0000313" key="7">
    <source>
        <dbReference type="Proteomes" id="UP000036000"/>
    </source>
</evidence>
<evidence type="ECO:0000256" key="5">
    <source>
        <dbReference type="HAMAP-Rule" id="MF_00397"/>
    </source>
</evidence>
<comment type="catalytic activity">
    <reaction evidence="1 5">
        <text>3'-dephospho-CoA + ATP = 2'-(5''-triphospho-alpha-D-ribosyl)-3'-dephospho-CoA + adenine</text>
        <dbReference type="Rhea" id="RHEA:15117"/>
        <dbReference type="ChEBI" id="CHEBI:16708"/>
        <dbReference type="ChEBI" id="CHEBI:30616"/>
        <dbReference type="ChEBI" id="CHEBI:57328"/>
        <dbReference type="ChEBI" id="CHEBI:61378"/>
        <dbReference type="EC" id="2.4.2.52"/>
    </reaction>
</comment>
<keyword evidence="4 5" id="KW-0067">ATP-binding</keyword>
<dbReference type="InterPro" id="IPR017551">
    <property type="entry name" value="TriPribosyl-deP-CoA_syn_CitG"/>
</dbReference>
<evidence type="ECO:0000256" key="2">
    <source>
        <dbReference type="ARBA" id="ARBA00022679"/>
    </source>
</evidence>
<dbReference type="Gene3D" id="1.10.4200.10">
    <property type="entry name" value="Triphosphoribosyl-dephospho-CoA protein"/>
    <property type="match status" value="1"/>
</dbReference>
<accession>A0AAC8UTV1</accession>
<dbReference type="EMBL" id="CP012033">
    <property type="protein sequence ID" value="AKP64038.1"/>
    <property type="molecule type" value="Genomic_DNA"/>
</dbReference>
<sequence length="289" mass="30756">MTTTKPTETLATDALRALLYEVSVTPKPGLVDPASQGPHPDMTVFTFIDSALSLQPYFTQCVAVGTAFTGSDLTDLFSRIRPFGVAAEHAMRAATNAVNTHKGAIFSLGILVTASAYAAQVGLELRPTVKEMLQGLTTHDFDGLADKPSDQLTAGEKLYLRDGITGIRGEAEAGYPTVFDMALPALRQSTGTLNQPLLDTLLTIVANSTDTNLVKRAGSADIVPWAHQQAQDYLTVGGSKTAAGWAKLVELNRVFERDNLSLGGSADLLILTAFLGLREGIIENDSFSL</sequence>
<dbReference type="GO" id="GO:0046917">
    <property type="term" value="F:triphosphoribosyl-dephospho-CoA synthase activity"/>
    <property type="evidence" value="ECO:0007669"/>
    <property type="project" value="UniProtKB-UniRule"/>
</dbReference>
<evidence type="ECO:0000256" key="4">
    <source>
        <dbReference type="ARBA" id="ARBA00022840"/>
    </source>
</evidence>
<dbReference type="NCBIfam" id="TIGR03125">
    <property type="entry name" value="citrate_citG"/>
    <property type="match status" value="1"/>
</dbReference>
<proteinExistence type="inferred from homology"/>
<evidence type="ECO:0000313" key="6">
    <source>
        <dbReference type="EMBL" id="AKP64038.1"/>
    </source>
</evidence>
<dbReference type="GO" id="GO:0005524">
    <property type="term" value="F:ATP binding"/>
    <property type="evidence" value="ECO:0007669"/>
    <property type="project" value="UniProtKB-KW"/>
</dbReference>
<evidence type="ECO:0000256" key="1">
    <source>
        <dbReference type="ARBA" id="ARBA00001210"/>
    </source>
</evidence>
<dbReference type="Proteomes" id="UP000036000">
    <property type="component" value="Chromosome"/>
</dbReference>
<protein>
    <recommendedName>
        <fullName evidence="5">Probable 2-(5''-triphosphoribosyl)-3'-dephosphocoenzyme-A synthase</fullName>
        <shortName evidence="5">2-(5''-triphosphoribosyl)-3'-dephospho-CoA synthase</shortName>
        <ecNumber evidence="5">2.4.2.52</ecNumber>
    </recommendedName>
</protein>
<organism evidence="6 7">
    <name type="scientific">Levilactobacillus koreensis</name>
    <dbReference type="NCBI Taxonomy" id="637971"/>
    <lineage>
        <taxon>Bacteria</taxon>
        <taxon>Bacillati</taxon>
        <taxon>Bacillota</taxon>
        <taxon>Bacilli</taxon>
        <taxon>Lactobacillales</taxon>
        <taxon>Lactobacillaceae</taxon>
        <taxon>Levilactobacillus</taxon>
    </lineage>
</organism>
<comment type="similarity">
    <text evidence="5">Belongs to the CitG/MdcB family.</text>
</comment>
<dbReference type="RefSeq" id="WP_048732767.1">
    <property type="nucleotide sequence ID" value="NZ_CP012033.1"/>
</dbReference>
<keyword evidence="2 5" id="KW-0808">Transferase</keyword>
<dbReference type="PANTHER" id="PTHR30201:SF2">
    <property type="entry name" value="2-(5''-TRIPHOSPHORIBOSYL)-3'-DEPHOSPHOCOENZYME-A SYNTHASE"/>
    <property type="match status" value="1"/>
</dbReference>
<reference evidence="6 7" key="1">
    <citation type="submission" date="2015-07" db="EMBL/GenBank/DDBJ databases">
        <title>Lactobacillus korensis/26-25/ whole genome sequencing.</title>
        <authorList>
            <person name="Kim M.K."/>
            <person name="Im W.-T."/>
            <person name="Srinivasan S."/>
            <person name="Lee J.-J."/>
        </authorList>
    </citation>
    <scope>NUCLEOTIDE SEQUENCE [LARGE SCALE GENOMIC DNA]</scope>
    <source>
        <strain evidence="6 7">26-25</strain>
    </source>
</reference>
<dbReference type="HAMAP" id="MF_00397">
    <property type="entry name" value="CitG"/>
    <property type="match status" value="1"/>
</dbReference>
<dbReference type="Pfam" id="PF01874">
    <property type="entry name" value="CitG"/>
    <property type="match status" value="1"/>
</dbReference>
<evidence type="ECO:0000256" key="3">
    <source>
        <dbReference type="ARBA" id="ARBA00022741"/>
    </source>
</evidence>
<dbReference type="EC" id="2.4.2.52" evidence="5"/>
<gene>
    <name evidence="5" type="primary">citG</name>
    <name evidence="6" type="ORF">ABN16_02855</name>
</gene>
<dbReference type="AlphaFoldDB" id="A0AAC8UTV1"/>
<dbReference type="InterPro" id="IPR002736">
    <property type="entry name" value="CitG"/>
</dbReference>
<dbReference type="NCBIfam" id="NF002315">
    <property type="entry name" value="PRK01237.1"/>
    <property type="match status" value="1"/>
</dbReference>
<keyword evidence="7" id="KW-1185">Reference proteome</keyword>
<dbReference type="KEGG" id="lko:ABN16_02855"/>
<dbReference type="GO" id="GO:0051191">
    <property type="term" value="P:prosthetic group biosynthetic process"/>
    <property type="evidence" value="ECO:0007669"/>
    <property type="project" value="TreeGrafter"/>
</dbReference>